<gene>
    <name evidence="2" type="ORF">SAMN02746065_12141</name>
</gene>
<dbReference type="AlphaFoldDB" id="A0A1W2DWJ2"/>
<dbReference type="InterPro" id="IPR038880">
    <property type="entry name" value="MJ0871-like"/>
</dbReference>
<dbReference type="STRING" id="1121400.SAMN02746065_12141"/>
<organism evidence="2 3">
    <name type="scientific">Desulfocicer vacuolatum DSM 3385</name>
    <dbReference type="NCBI Taxonomy" id="1121400"/>
    <lineage>
        <taxon>Bacteria</taxon>
        <taxon>Pseudomonadati</taxon>
        <taxon>Thermodesulfobacteriota</taxon>
        <taxon>Desulfobacteria</taxon>
        <taxon>Desulfobacterales</taxon>
        <taxon>Desulfobacteraceae</taxon>
        <taxon>Desulfocicer</taxon>
    </lineage>
</organism>
<feature type="transmembrane region" description="Helical" evidence="1">
    <location>
        <begin position="190"/>
        <end position="208"/>
    </location>
</feature>
<feature type="transmembrane region" description="Helical" evidence="1">
    <location>
        <begin position="220"/>
        <end position="244"/>
    </location>
</feature>
<evidence type="ECO:0000313" key="3">
    <source>
        <dbReference type="Proteomes" id="UP000192418"/>
    </source>
</evidence>
<feature type="transmembrane region" description="Helical" evidence="1">
    <location>
        <begin position="301"/>
        <end position="323"/>
    </location>
</feature>
<accession>A0A1W2DWJ2</accession>
<evidence type="ECO:0000256" key="1">
    <source>
        <dbReference type="SAM" id="Phobius"/>
    </source>
</evidence>
<feature type="transmembrane region" description="Helical" evidence="1">
    <location>
        <begin position="125"/>
        <end position="145"/>
    </location>
</feature>
<name>A0A1W2DWJ2_9BACT</name>
<dbReference type="EMBL" id="FWXY01000021">
    <property type="protein sequence ID" value="SMD01824.1"/>
    <property type="molecule type" value="Genomic_DNA"/>
</dbReference>
<feature type="transmembrane region" description="Helical" evidence="1">
    <location>
        <begin position="62"/>
        <end position="81"/>
    </location>
</feature>
<keyword evidence="1" id="KW-1133">Transmembrane helix</keyword>
<feature type="transmembrane region" description="Helical" evidence="1">
    <location>
        <begin position="264"/>
        <end position="280"/>
    </location>
</feature>
<dbReference type="RefSeq" id="WP_084071080.1">
    <property type="nucleotide sequence ID" value="NZ_FWXY01000021.1"/>
</dbReference>
<keyword evidence="3" id="KW-1185">Reference proteome</keyword>
<reference evidence="2 3" key="1">
    <citation type="submission" date="2017-04" db="EMBL/GenBank/DDBJ databases">
        <authorList>
            <person name="Afonso C.L."/>
            <person name="Miller P.J."/>
            <person name="Scott M.A."/>
            <person name="Spackman E."/>
            <person name="Goraichik I."/>
            <person name="Dimitrov K.M."/>
            <person name="Suarez D.L."/>
            <person name="Swayne D.E."/>
        </authorList>
    </citation>
    <scope>NUCLEOTIDE SEQUENCE [LARGE SCALE GENOMIC DNA]</scope>
    <source>
        <strain evidence="2 3">DSM 3385</strain>
    </source>
</reference>
<dbReference type="Proteomes" id="UP000192418">
    <property type="component" value="Unassembled WGS sequence"/>
</dbReference>
<keyword evidence="1" id="KW-0472">Membrane</keyword>
<protein>
    <recommendedName>
        <fullName evidence="4">Nucleoside recognition</fullName>
    </recommendedName>
</protein>
<dbReference type="PANTHER" id="PTHR38139:SF1">
    <property type="entry name" value="NUCLEOSIDE TRANSPORTER_FEOB GTPASE GATE DOMAIN-CONTAINING PROTEIN"/>
    <property type="match status" value="1"/>
</dbReference>
<evidence type="ECO:0000313" key="2">
    <source>
        <dbReference type="EMBL" id="SMD01824.1"/>
    </source>
</evidence>
<sequence length="325" mass="35981">MDSLILSLNTTLDLVFRMGSIMFVSLFGIELFMQMGLMTYLKPIGKPVARLANLPSESAVSFLSAIGSMIAAHSMAAQFHADGKLTDRELILTGVLNTVPFHFKEILTFQLPIVLPLLGMRLCLIYIAAFWLTGCLKLGFVIMAGKFTIAGENLTKDAFKSMTCDPHDPNCVPRTPVQLLKDTWNARKKMFIRMITLLSSVTMVIQILMNTGMLTWLETLIVPMTALLNLPAAVVGPLSAYVFSPTVGITYMSNLLNQQVVTDFQAILSLMAGSLLMIPFTRVRRTLPRYTAIFGLKNGSLICAITTTFSMTARILTVFWLLVFF</sequence>
<evidence type="ECO:0008006" key="4">
    <source>
        <dbReference type="Google" id="ProtNLM"/>
    </source>
</evidence>
<proteinExistence type="predicted"/>
<dbReference type="PANTHER" id="PTHR38139">
    <property type="entry name" value="GATE DOMAIN-CONTAINING PROTEIN"/>
    <property type="match status" value="1"/>
</dbReference>
<feature type="transmembrane region" description="Helical" evidence="1">
    <location>
        <begin position="20"/>
        <end position="41"/>
    </location>
</feature>
<dbReference type="OrthoDB" id="5415003at2"/>
<keyword evidence="1" id="KW-0812">Transmembrane</keyword>